<feature type="region of interest" description="Disordered" evidence="1">
    <location>
        <begin position="21"/>
        <end position="57"/>
    </location>
</feature>
<reference evidence="2" key="1">
    <citation type="submission" date="2020-04" db="EMBL/GenBank/DDBJ databases">
        <authorList>
            <person name="Alioto T."/>
            <person name="Alioto T."/>
            <person name="Gomez Garrido J."/>
        </authorList>
    </citation>
    <scope>NUCLEOTIDE SEQUENCE</scope>
    <source>
        <strain evidence="2">A484AB</strain>
    </source>
</reference>
<dbReference type="AlphaFoldDB" id="A0A7D9IQU0"/>
<name>A0A7D9IQU0_PARCT</name>
<accession>A0A7D9IQU0</accession>
<keyword evidence="3" id="KW-1185">Reference proteome</keyword>
<evidence type="ECO:0000313" key="2">
    <source>
        <dbReference type="EMBL" id="CAB4013525.1"/>
    </source>
</evidence>
<comment type="caution">
    <text evidence="2">The sequence shown here is derived from an EMBL/GenBank/DDBJ whole genome shotgun (WGS) entry which is preliminary data.</text>
</comment>
<protein>
    <submittedName>
        <fullName evidence="2">Uncharacterized protein</fullName>
    </submittedName>
</protein>
<dbReference type="Proteomes" id="UP001152795">
    <property type="component" value="Unassembled WGS sequence"/>
</dbReference>
<dbReference type="EMBL" id="CACRXK020007916">
    <property type="protein sequence ID" value="CAB4013525.1"/>
    <property type="molecule type" value="Genomic_DNA"/>
</dbReference>
<feature type="region of interest" description="Disordered" evidence="1">
    <location>
        <begin position="156"/>
        <end position="179"/>
    </location>
</feature>
<proteinExistence type="predicted"/>
<organism evidence="2 3">
    <name type="scientific">Paramuricea clavata</name>
    <name type="common">Red gorgonian</name>
    <name type="synonym">Violescent sea-whip</name>
    <dbReference type="NCBI Taxonomy" id="317549"/>
    <lineage>
        <taxon>Eukaryota</taxon>
        <taxon>Metazoa</taxon>
        <taxon>Cnidaria</taxon>
        <taxon>Anthozoa</taxon>
        <taxon>Octocorallia</taxon>
        <taxon>Malacalcyonacea</taxon>
        <taxon>Plexauridae</taxon>
        <taxon>Paramuricea</taxon>
    </lineage>
</organism>
<sequence>MRRYAGNDVINFLRKTDNYRQSLGLDKSEEDDVPPAAGPPPATARPSGANHKPGTVASSTAKIEEHLRKNGVKPIADGVKFKDGQIGVSYNDMMEDLTRNYVQTQPNLDPKGRYKVLLLLKQTNMPISFIRNKKIKEEYKTLLAQGHMTPLRPIAKRRLPTPDKTPIKPLRRPRDYLYK</sequence>
<evidence type="ECO:0000313" key="3">
    <source>
        <dbReference type="Proteomes" id="UP001152795"/>
    </source>
</evidence>
<gene>
    <name evidence="2" type="ORF">PACLA_8A059125</name>
</gene>
<evidence type="ECO:0000256" key="1">
    <source>
        <dbReference type="SAM" id="MobiDB-lite"/>
    </source>
</evidence>